<dbReference type="Pfam" id="PF00462">
    <property type="entry name" value="Glutaredoxin"/>
    <property type="match status" value="1"/>
</dbReference>
<dbReference type="SUPFAM" id="SSF52833">
    <property type="entry name" value="Thioredoxin-like"/>
    <property type="match status" value="1"/>
</dbReference>
<keyword evidence="6" id="KW-1185">Reference proteome</keyword>
<dbReference type="VEuPathDB" id="FungiDB:ASPTUDRAFT_37302"/>
<reference evidence="6" key="1">
    <citation type="journal article" date="2017" name="Genome Biol.">
        <title>Comparative genomics reveals high biological diversity and specific adaptations in the industrially and medically important fungal genus Aspergillus.</title>
        <authorList>
            <person name="de Vries R.P."/>
            <person name="Riley R."/>
            <person name="Wiebenga A."/>
            <person name="Aguilar-Osorio G."/>
            <person name="Amillis S."/>
            <person name="Uchima C.A."/>
            <person name="Anderluh G."/>
            <person name="Asadollahi M."/>
            <person name="Askin M."/>
            <person name="Barry K."/>
            <person name="Battaglia E."/>
            <person name="Bayram O."/>
            <person name="Benocci T."/>
            <person name="Braus-Stromeyer S.A."/>
            <person name="Caldana C."/>
            <person name="Canovas D."/>
            <person name="Cerqueira G.C."/>
            <person name="Chen F."/>
            <person name="Chen W."/>
            <person name="Choi C."/>
            <person name="Clum A."/>
            <person name="Dos Santos R.A."/>
            <person name="Damasio A.R."/>
            <person name="Diallinas G."/>
            <person name="Emri T."/>
            <person name="Fekete E."/>
            <person name="Flipphi M."/>
            <person name="Freyberg S."/>
            <person name="Gallo A."/>
            <person name="Gournas C."/>
            <person name="Habgood R."/>
            <person name="Hainaut M."/>
            <person name="Harispe M.L."/>
            <person name="Henrissat B."/>
            <person name="Hilden K.S."/>
            <person name="Hope R."/>
            <person name="Hossain A."/>
            <person name="Karabika E."/>
            <person name="Karaffa L."/>
            <person name="Karanyi Z."/>
            <person name="Krasevec N."/>
            <person name="Kuo A."/>
            <person name="Kusch H."/>
            <person name="LaButti K."/>
            <person name="Lagendijk E.L."/>
            <person name="Lapidus A."/>
            <person name="Levasseur A."/>
            <person name="Lindquist E."/>
            <person name="Lipzen A."/>
            <person name="Logrieco A.F."/>
            <person name="MacCabe A."/>
            <person name="Maekelae M.R."/>
            <person name="Malavazi I."/>
            <person name="Melin P."/>
            <person name="Meyer V."/>
            <person name="Mielnichuk N."/>
            <person name="Miskei M."/>
            <person name="Molnar A.P."/>
            <person name="Mule G."/>
            <person name="Ngan C.Y."/>
            <person name="Orejas M."/>
            <person name="Orosz E."/>
            <person name="Ouedraogo J.P."/>
            <person name="Overkamp K.M."/>
            <person name="Park H.-S."/>
            <person name="Perrone G."/>
            <person name="Piumi F."/>
            <person name="Punt P.J."/>
            <person name="Ram A.F."/>
            <person name="Ramon A."/>
            <person name="Rauscher S."/>
            <person name="Record E."/>
            <person name="Riano-Pachon D.M."/>
            <person name="Robert V."/>
            <person name="Roehrig J."/>
            <person name="Ruller R."/>
            <person name="Salamov A."/>
            <person name="Salih N.S."/>
            <person name="Samson R.A."/>
            <person name="Sandor E."/>
            <person name="Sanguinetti M."/>
            <person name="Schuetze T."/>
            <person name="Sepcic K."/>
            <person name="Shelest E."/>
            <person name="Sherlock G."/>
            <person name="Sophianopoulou V."/>
            <person name="Squina F.M."/>
            <person name="Sun H."/>
            <person name="Susca A."/>
            <person name="Todd R.B."/>
            <person name="Tsang A."/>
            <person name="Unkles S.E."/>
            <person name="van de Wiele N."/>
            <person name="van Rossen-Uffink D."/>
            <person name="Oliveira J.V."/>
            <person name="Vesth T.C."/>
            <person name="Visser J."/>
            <person name="Yu J.-H."/>
            <person name="Zhou M."/>
            <person name="Andersen M.R."/>
            <person name="Archer D.B."/>
            <person name="Baker S.E."/>
            <person name="Benoit I."/>
            <person name="Brakhage A.A."/>
            <person name="Braus G.H."/>
            <person name="Fischer R."/>
            <person name="Frisvad J.C."/>
            <person name="Goldman G.H."/>
            <person name="Houbraken J."/>
            <person name="Oakley B."/>
            <person name="Pocsi I."/>
            <person name="Scazzocchio C."/>
            <person name="Seiboth B."/>
            <person name="vanKuyk P.A."/>
            <person name="Wortman J."/>
            <person name="Dyer P.S."/>
            <person name="Grigoriev I.V."/>
        </authorList>
    </citation>
    <scope>NUCLEOTIDE SEQUENCE [LARGE SCALE GENOMIC DNA]</scope>
    <source>
        <strain evidence="6">CBS 134.48</strain>
    </source>
</reference>
<dbReference type="NCBIfam" id="TIGR02180">
    <property type="entry name" value="GRX_euk"/>
    <property type="match status" value="1"/>
</dbReference>
<accession>A0A1L9NMN9</accession>
<feature type="region of interest" description="Disordered" evidence="2">
    <location>
        <begin position="52"/>
        <end position="134"/>
    </location>
</feature>
<dbReference type="EMBL" id="KV878176">
    <property type="protein sequence ID" value="OJI90570.1"/>
    <property type="molecule type" value="Genomic_DNA"/>
</dbReference>
<dbReference type="Proteomes" id="UP000184304">
    <property type="component" value="Unassembled WGS sequence"/>
</dbReference>
<comment type="similarity">
    <text evidence="1">Belongs to the glutaredoxin family. Monothiol subfamily.</text>
</comment>
<gene>
    <name evidence="5" type="ORF">ASPTUDRAFT_37302</name>
</gene>
<feature type="compositionally biased region" description="Basic and acidic residues" evidence="2">
    <location>
        <begin position="64"/>
        <end position="87"/>
    </location>
</feature>
<dbReference type="STRING" id="767770.A0A1L9NMN9"/>
<dbReference type="InterPro" id="IPR011899">
    <property type="entry name" value="Glutaredoxin_euk/vir"/>
</dbReference>
<dbReference type="InterPro" id="IPR002109">
    <property type="entry name" value="Glutaredoxin"/>
</dbReference>
<dbReference type="GO" id="GO:0004362">
    <property type="term" value="F:glutathione-disulfide reductase (NADPH) activity"/>
    <property type="evidence" value="ECO:0007669"/>
    <property type="project" value="UniProtKB-ARBA"/>
</dbReference>
<feature type="compositionally biased region" description="Basic and acidic residues" evidence="2">
    <location>
        <begin position="114"/>
        <end position="134"/>
    </location>
</feature>
<protein>
    <recommendedName>
        <fullName evidence="4">Glutaredoxin domain-containing protein</fullName>
    </recommendedName>
</protein>
<dbReference type="PANTHER" id="PTHR45694">
    <property type="entry name" value="GLUTAREDOXIN 2"/>
    <property type="match status" value="1"/>
</dbReference>
<evidence type="ECO:0000256" key="3">
    <source>
        <dbReference type="SAM" id="Phobius"/>
    </source>
</evidence>
<evidence type="ECO:0000256" key="2">
    <source>
        <dbReference type="SAM" id="MobiDB-lite"/>
    </source>
</evidence>
<dbReference type="GO" id="GO:0000324">
    <property type="term" value="C:fungal-type vacuole"/>
    <property type="evidence" value="ECO:0007669"/>
    <property type="project" value="TreeGrafter"/>
</dbReference>
<evidence type="ECO:0000313" key="5">
    <source>
        <dbReference type="EMBL" id="OJI90570.1"/>
    </source>
</evidence>
<evidence type="ECO:0000313" key="6">
    <source>
        <dbReference type="Proteomes" id="UP000184304"/>
    </source>
</evidence>
<keyword evidence="3" id="KW-1133">Transmembrane helix</keyword>
<evidence type="ECO:0000256" key="1">
    <source>
        <dbReference type="ARBA" id="ARBA00009630"/>
    </source>
</evidence>
<sequence length="251" mass="27757">MLSQRRIRLLAIAVVVIIIMTFYYSSEARSVQNQQFYRSTVAAMEAQKQAKEAGTAANIPPQKDQPKQNPIKEETKPAMDNDKEEPAIPKANNDADEVEEIPIAGRTKMTVPKNRNDPEKETSEQPQEQKSETDNHAAAVAELNGILKRAPIIVFSKSYCPYSAKAKSILLDKYSIVPAPFVVELDKHELGRPLQALLGENTGRRTVPNVLVNGKSIGGGDDVTALDQKDELASTLRSLGGKWVQEVHRKE</sequence>
<proteinExistence type="inferred from homology"/>
<dbReference type="OMA" id="FYHKTMD"/>
<feature type="transmembrane region" description="Helical" evidence="3">
    <location>
        <begin position="7"/>
        <end position="25"/>
    </location>
</feature>
<dbReference type="OrthoDB" id="423313at2759"/>
<dbReference type="AlphaFoldDB" id="A0A1L9NMN9"/>
<name>A0A1L9NMN9_ASPTC</name>
<evidence type="ECO:0000259" key="4">
    <source>
        <dbReference type="Pfam" id="PF00462"/>
    </source>
</evidence>
<dbReference type="CDD" id="cd03419">
    <property type="entry name" value="GRX_GRXh_1_2_like"/>
    <property type="match status" value="1"/>
</dbReference>
<keyword evidence="3" id="KW-0812">Transmembrane</keyword>
<dbReference type="InterPro" id="IPR036249">
    <property type="entry name" value="Thioredoxin-like_sf"/>
</dbReference>
<dbReference type="GO" id="GO:0034599">
    <property type="term" value="P:cellular response to oxidative stress"/>
    <property type="evidence" value="ECO:0007669"/>
    <property type="project" value="TreeGrafter"/>
</dbReference>
<dbReference type="InterPro" id="IPR014025">
    <property type="entry name" value="Glutaredoxin_subgr"/>
</dbReference>
<dbReference type="Gene3D" id="3.40.30.10">
    <property type="entry name" value="Glutaredoxin"/>
    <property type="match status" value="1"/>
</dbReference>
<dbReference type="GO" id="GO:0005801">
    <property type="term" value="C:cis-Golgi network"/>
    <property type="evidence" value="ECO:0007669"/>
    <property type="project" value="UniProtKB-ARBA"/>
</dbReference>
<dbReference type="GO" id="GO:0005796">
    <property type="term" value="C:Golgi lumen"/>
    <property type="evidence" value="ECO:0007669"/>
    <property type="project" value="TreeGrafter"/>
</dbReference>
<dbReference type="PANTHER" id="PTHR45694:SF5">
    <property type="entry name" value="GLUTAREDOXIN 2"/>
    <property type="match status" value="1"/>
</dbReference>
<feature type="domain" description="Glutaredoxin" evidence="4">
    <location>
        <begin position="152"/>
        <end position="217"/>
    </location>
</feature>
<dbReference type="PROSITE" id="PS51354">
    <property type="entry name" value="GLUTAREDOXIN_2"/>
    <property type="match status" value="1"/>
</dbReference>
<organism evidence="5 6">
    <name type="scientific">Aspergillus tubingensis (strain CBS 134.48)</name>
    <dbReference type="NCBI Taxonomy" id="767770"/>
    <lineage>
        <taxon>Eukaryota</taxon>
        <taxon>Fungi</taxon>
        <taxon>Dikarya</taxon>
        <taxon>Ascomycota</taxon>
        <taxon>Pezizomycotina</taxon>
        <taxon>Eurotiomycetes</taxon>
        <taxon>Eurotiomycetidae</taxon>
        <taxon>Eurotiales</taxon>
        <taxon>Aspergillaceae</taxon>
        <taxon>Aspergillus</taxon>
        <taxon>Aspergillus subgen. Circumdati</taxon>
    </lineage>
</organism>
<dbReference type="FunFam" id="3.40.30.10:FF:000093">
    <property type="entry name" value="Glutaredoxin 2"/>
    <property type="match status" value="1"/>
</dbReference>
<dbReference type="PRINTS" id="PR00160">
    <property type="entry name" value="GLUTAREDOXIN"/>
</dbReference>
<keyword evidence="3" id="KW-0472">Membrane</keyword>